<dbReference type="PIRSF" id="PIRSF028688">
    <property type="entry name" value="UCP_imp_028688"/>
    <property type="match status" value="1"/>
</dbReference>
<sequence>MLFLTGCKISTPLFFSSDPAPVRTTVMDQDQPVIQSYAAQLVSQLLAKPLNFPPNARVAVGTFLPSMAEPTSQQLQLGAQLQDSLATVMTQAGFKLTELTLRQRIKISPEADLFLSRDPSQLHQDANAQYLVVGTLNSEQTKTQVNLRLVNTSDQSVVAAATTYIPNNVAWGHEKVSLRAGQLNRSAY</sequence>
<comment type="caution">
    <text evidence="2">The sequence shown here is derived from an EMBL/GenBank/DDBJ whole genome shotgun (WGS) entry which is preliminary data.</text>
</comment>
<protein>
    <recommendedName>
        <fullName evidence="1">FlgO domain-containing protein</fullName>
    </recommendedName>
</protein>
<dbReference type="InterPro" id="IPR014549">
    <property type="entry name" value="FlgO"/>
</dbReference>
<name>A4C6J1_9GAMM</name>
<proteinExistence type="predicted"/>
<evidence type="ECO:0000313" key="2">
    <source>
        <dbReference type="EMBL" id="EAR29595.1"/>
    </source>
</evidence>
<dbReference type="HOGENOM" id="CLU_119056_0_0_6"/>
<accession>A4C6J1</accession>
<reference evidence="2 3" key="1">
    <citation type="submission" date="2006-02" db="EMBL/GenBank/DDBJ databases">
        <authorList>
            <person name="Moran M.A."/>
            <person name="Kjelleberg S."/>
            <person name="Egan S."/>
            <person name="Saunders N."/>
            <person name="Thomas T."/>
            <person name="Ferriera S."/>
            <person name="Johnson J."/>
            <person name="Kravitz S."/>
            <person name="Halpern A."/>
            <person name="Remington K."/>
            <person name="Beeson K."/>
            <person name="Tran B."/>
            <person name="Rogers Y.-H."/>
            <person name="Friedman R."/>
            <person name="Venter J.C."/>
        </authorList>
    </citation>
    <scope>NUCLEOTIDE SEQUENCE [LARGE SCALE GENOMIC DNA]</scope>
    <source>
        <strain evidence="2 3">D2</strain>
    </source>
</reference>
<dbReference type="eggNOG" id="ENOG50336N0">
    <property type="taxonomic scope" value="Bacteria"/>
</dbReference>
<dbReference type="AlphaFoldDB" id="A4C6J1"/>
<dbReference type="Proteomes" id="UP000006201">
    <property type="component" value="Unassembled WGS sequence"/>
</dbReference>
<dbReference type="Gene3D" id="3.40.50.10610">
    <property type="entry name" value="ABC-type transport auxiliary lipoprotein component"/>
    <property type="match status" value="1"/>
</dbReference>
<dbReference type="InterPro" id="IPR041215">
    <property type="entry name" value="FlgO_dom"/>
</dbReference>
<evidence type="ECO:0000313" key="3">
    <source>
        <dbReference type="Proteomes" id="UP000006201"/>
    </source>
</evidence>
<dbReference type="EMBL" id="AAOH01000002">
    <property type="protein sequence ID" value="EAR29595.1"/>
    <property type="molecule type" value="Genomic_DNA"/>
</dbReference>
<gene>
    <name evidence="2" type="ORF">PTD2_12284</name>
</gene>
<dbReference type="Pfam" id="PF17680">
    <property type="entry name" value="FlgO"/>
    <property type="match status" value="1"/>
</dbReference>
<keyword evidence="3" id="KW-1185">Reference proteome</keyword>
<evidence type="ECO:0000259" key="1">
    <source>
        <dbReference type="Pfam" id="PF17680"/>
    </source>
</evidence>
<dbReference type="STRING" id="87626.PTD2_12284"/>
<organism evidence="2 3">
    <name type="scientific">Pseudoalteromonas tunicata D2</name>
    <dbReference type="NCBI Taxonomy" id="87626"/>
    <lineage>
        <taxon>Bacteria</taxon>
        <taxon>Pseudomonadati</taxon>
        <taxon>Pseudomonadota</taxon>
        <taxon>Gammaproteobacteria</taxon>
        <taxon>Alteromonadales</taxon>
        <taxon>Pseudoalteromonadaceae</taxon>
        <taxon>Pseudoalteromonas</taxon>
    </lineage>
</organism>
<feature type="domain" description="FlgO" evidence="1">
    <location>
        <begin position="40"/>
        <end position="169"/>
    </location>
</feature>